<feature type="transmembrane region" description="Helical" evidence="1">
    <location>
        <begin position="6"/>
        <end position="25"/>
    </location>
</feature>
<feature type="transmembrane region" description="Helical" evidence="1">
    <location>
        <begin position="58"/>
        <end position="77"/>
    </location>
</feature>
<dbReference type="FunCoup" id="H2AN09">
    <property type="interactions" value="52"/>
</dbReference>
<dbReference type="HOGENOM" id="CLU_117796_0_1_1"/>
<dbReference type="PANTHER" id="PTHR28029:SF1">
    <property type="entry name" value="PROTEIN ILM1"/>
    <property type="match status" value="1"/>
</dbReference>
<name>H2AN09_KAZAF</name>
<accession>H2AN09</accession>
<evidence type="ECO:0008006" key="4">
    <source>
        <dbReference type="Google" id="ProtNLM"/>
    </source>
</evidence>
<evidence type="ECO:0000313" key="2">
    <source>
        <dbReference type="EMBL" id="CCF55759.1"/>
    </source>
</evidence>
<dbReference type="AlphaFoldDB" id="H2AN09"/>
<dbReference type="STRING" id="1071382.H2AN09"/>
<keyword evidence="1" id="KW-1133">Transmembrane helix</keyword>
<dbReference type="EMBL" id="HE650821">
    <property type="protein sequence ID" value="CCF55759.1"/>
    <property type="molecule type" value="Genomic_DNA"/>
</dbReference>
<proteinExistence type="predicted"/>
<organism evidence="2 3">
    <name type="scientific">Kazachstania africana (strain ATCC 22294 / BCRC 22015 / CBS 2517 / CECT 1963 / NBRC 1671 / NRRL Y-8276)</name>
    <name type="common">Yeast</name>
    <name type="synonym">Kluyveromyces africanus</name>
    <dbReference type="NCBI Taxonomy" id="1071382"/>
    <lineage>
        <taxon>Eukaryota</taxon>
        <taxon>Fungi</taxon>
        <taxon>Dikarya</taxon>
        <taxon>Ascomycota</taxon>
        <taxon>Saccharomycotina</taxon>
        <taxon>Saccharomycetes</taxon>
        <taxon>Saccharomycetales</taxon>
        <taxon>Saccharomycetaceae</taxon>
        <taxon>Kazachstania</taxon>
    </lineage>
</organism>
<evidence type="ECO:0000313" key="3">
    <source>
        <dbReference type="Proteomes" id="UP000005220"/>
    </source>
</evidence>
<dbReference type="RefSeq" id="XP_003954894.1">
    <property type="nucleotide sequence ID" value="XM_003954845.1"/>
</dbReference>
<dbReference type="GeneID" id="13886198"/>
<dbReference type="Proteomes" id="UP000005220">
    <property type="component" value="Chromosome 1"/>
</dbReference>
<dbReference type="KEGG" id="kaf:KAFR_0A03240"/>
<dbReference type="PANTHER" id="PTHR28029">
    <property type="entry name" value="PROTEIN ILM1"/>
    <property type="match status" value="1"/>
</dbReference>
<reference evidence="2 3" key="1">
    <citation type="journal article" date="2011" name="Proc. Natl. Acad. Sci. U.S.A.">
        <title>Evolutionary erosion of yeast sex chromosomes by mating-type switching accidents.</title>
        <authorList>
            <person name="Gordon J.L."/>
            <person name="Armisen D."/>
            <person name="Proux-Wera E."/>
            <person name="Oheigeartaigh S.S."/>
            <person name="Byrne K.P."/>
            <person name="Wolfe K.H."/>
        </authorList>
    </citation>
    <scope>NUCLEOTIDE SEQUENCE [LARGE SCALE GENOMIC DNA]</scope>
    <source>
        <strain evidence="3">ATCC 22294 / BCRC 22015 / CBS 2517 / CECT 1963 / NBRC 1671 / NRRL Y-8276</strain>
    </source>
</reference>
<dbReference type="InterPro" id="IPR018815">
    <property type="entry name" value="Incr_loss_mito_DNA_1"/>
</dbReference>
<dbReference type="InParanoid" id="H2AN09"/>
<feature type="transmembrane region" description="Helical" evidence="1">
    <location>
        <begin position="116"/>
        <end position="134"/>
    </location>
</feature>
<sequence>MAALNSVNTLFFRIVFLLTISFFCFKDINVILENSYFQTFTDAMNLPSLTLSKYNAQLGLFGVLFAYLALLDFIPLLENNTMYFYSIVPVRMLLFFVFTTLSYMWESNLYLHNNSVFVYSFSEVWINFIIYSALREEKNNEVNQRSKFINEEFLTEDEPFESKKEHSEVLPVEEHSD</sequence>
<dbReference type="Pfam" id="PF10311">
    <property type="entry name" value="Ilm1"/>
    <property type="match status" value="1"/>
</dbReference>
<dbReference type="eggNOG" id="ENOG502RZTE">
    <property type="taxonomic scope" value="Eukaryota"/>
</dbReference>
<keyword evidence="1" id="KW-0472">Membrane</keyword>
<gene>
    <name evidence="2" type="primary">KAFR0A03240</name>
    <name evidence="2" type="ORF">KAFR_0A03240</name>
</gene>
<keyword evidence="1" id="KW-0812">Transmembrane</keyword>
<protein>
    <recommendedName>
        <fullName evidence="4">Protein ILM1</fullName>
    </recommendedName>
</protein>
<keyword evidence="3" id="KW-1185">Reference proteome</keyword>
<feature type="transmembrane region" description="Helical" evidence="1">
    <location>
        <begin position="83"/>
        <end position="104"/>
    </location>
</feature>
<dbReference type="OrthoDB" id="5299849at2759"/>
<evidence type="ECO:0000256" key="1">
    <source>
        <dbReference type="SAM" id="Phobius"/>
    </source>
</evidence>